<dbReference type="InterPro" id="IPR013325">
    <property type="entry name" value="RNA_pol_sigma_r2"/>
</dbReference>
<organism evidence="7 8">
    <name type="scientific">Nocardioides lianchengensis</name>
    <dbReference type="NCBI Taxonomy" id="1045774"/>
    <lineage>
        <taxon>Bacteria</taxon>
        <taxon>Bacillati</taxon>
        <taxon>Actinomycetota</taxon>
        <taxon>Actinomycetes</taxon>
        <taxon>Propionibacteriales</taxon>
        <taxon>Nocardioidaceae</taxon>
        <taxon>Nocardioides</taxon>
    </lineage>
</organism>
<dbReference type="Pfam" id="PF08281">
    <property type="entry name" value="Sigma70_r4_2"/>
    <property type="match status" value="1"/>
</dbReference>
<evidence type="ECO:0000256" key="1">
    <source>
        <dbReference type="ARBA" id="ARBA00010641"/>
    </source>
</evidence>
<gene>
    <name evidence="7" type="ORF">SAMN05421872_10141</name>
</gene>
<evidence type="ECO:0000256" key="5">
    <source>
        <dbReference type="ARBA" id="ARBA00023163"/>
    </source>
</evidence>
<evidence type="ECO:0000313" key="7">
    <source>
        <dbReference type="EMBL" id="SDC00990.1"/>
    </source>
</evidence>
<dbReference type="InterPro" id="IPR014284">
    <property type="entry name" value="RNA_pol_sigma-70_dom"/>
</dbReference>
<dbReference type="Gene3D" id="1.10.10.10">
    <property type="entry name" value="Winged helix-like DNA-binding domain superfamily/Winged helix DNA-binding domain"/>
    <property type="match status" value="1"/>
</dbReference>
<dbReference type="InterPro" id="IPR036388">
    <property type="entry name" value="WH-like_DNA-bd_sf"/>
</dbReference>
<dbReference type="InterPro" id="IPR013249">
    <property type="entry name" value="RNA_pol_sigma70_r4_t2"/>
</dbReference>
<dbReference type="SUPFAM" id="SSF88946">
    <property type="entry name" value="Sigma2 domain of RNA polymerase sigma factors"/>
    <property type="match status" value="1"/>
</dbReference>
<proteinExistence type="inferred from homology"/>
<evidence type="ECO:0000259" key="6">
    <source>
        <dbReference type="Pfam" id="PF08281"/>
    </source>
</evidence>
<dbReference type="GO" id="GO:0016987">
    <property type="term" value="F:sigma factor activity"/>
    <property type="evidence" value="ECO:0007669"/>
    <property type="project" value="UniProtKB-KW"/>
</dbReference>
<keyword evidence="2" id="KW-0805">Transcription regulation</keyword>
<keyword evidence="8" id="KW-1185">Reference proteome</keyword>
<dbReference type="PANTHER" id="PTHR43133">
    <property type="entry name" value="RNA POLYMERASE ECF-TYPE SIGMA FACTO"/>
    <property type="match status" value="1"/>
</dbReference>
<dbReference type="STRING" id="1045774.SAMN05421872_10141"/>
<evidence type="ECO:0000256" key="3">
    <source>
        <dbReference type="ARBA" id="ARBA00023082"/>
    </source>
</evidence>
<name>A0A1G6I3I5_9ACTN</name>
<dbReference type="SUPFAM" id="SSF88659">
    <property type="entry name" value="Sigma3 and sigma4 domains of RNA polymerase sigma factors"/>
    <property type="match status" value="1"/>
</dbReference>
<dbReference type="EMBL" id="FMZM01000001">
    <property type="protein sequence ID" value="SDC00990.1"/>
    <property type="molecule type" value="Genomic_DNA"/>
</dbReference>
<dbReference type="AlphaFoldDB" id="A0A1G6I3I5"/>
<feature type="domain" description="RNA polymerase sigma factor 70 region 4 type 2" evidence="6">
    <location>
        <begin position="104"/>
        <end position="156"/>
    </location>
</feature>
<evidence type="ECO:0000256" key="4">
    <source>
        <dbReference type="ARBA" id="ARBA00023125"/>
    </source>
</evidence>
<keyword evidence="4" id="KW-0238">DNA-binding</keyword>
<keyword evidence="3" id="KW-0731">Sigma factor</keyword>
<dbReference type="Gene3D" id="1.10.1740.10">
    <property type="match status" value="1"/>
</dbReference>
<accession>A0A1G6I3I5</accession>
<dbReference type="NCBIfam" id="TIGR02937">
    <property type="entry name" value="sigma70-ECF"/>
    <property type="match status" value="1"/>
</dbReference>
<keyword evidence="5" id="KW-0804">Transcription</keyword>
<dbReference type="RefSeq" id="WP_244509193.1">
    <property type="nucleotide sequence ID" value="NZ_FMZM01000001.1"/>
</dbReference>
<dbReference type="InterPro" id="IPR013324">
    <property type="entry name" value="RNA_pol_sigma_r3/r4-like"/>
</dbReference>
<dbReference type="InterPro" id="IPR039425">
    <property type="entry name" value="RNA_pol_sigma-70-like"/>
</dbReference>
<evidence type="ECO:0000313" key="8">
    <source>
        <dbReference type="Proteomes" id="UP000199034"/>
    </source>
</evidence>
<reference evidence="7 8" key="1">
    <citation type="submission" date="2016-10" db="EMBL/GenBank/DDBJ databases">
        <authorList>
            <person name="de Groot N.N."/>
        </authorList>
    </citation>
    <scope>NUCLEOTIDE SEQUENCE [LARGE SCALE GENOMIC DNA]</scope>
    <source>
        <strain evidence="7 8">CGMCC 4.6858</strain>
    </source>
</reference>
<dbReference type="Proteomes" id="UP000199034">
    <property type="component" value="Unassembled WGS sequence"/>
</dbReference>
<evidence type="ECO:0000256" key="2">
    <source>
        <dbReference type="ARBA" id="ARBA00023015"/>
    </source>
</evidence>
<comment type="similarity">
    <text evidence="1">Belongs to the sigma-70 factor family. ECF subfamily.</text>
</comment>
<sequence>MDDEVRRAEFEELARGLVEPLRRFLLRRTDPATADDVLADTLLVCWRRADQIPAEALPWAYGVARNCLANAERGERRQRRLAAKVASAGVPDVVPDPAEGSGDEAVTAALAALRPPDAELLRLWAWEQLGPGEIATVLGITPNAASIRLHRARQKLADELRKVDGRVGHEESREGRRP</sequence>
<protein>
    <submittedName>
        <fullName evidence="7">RNA polymerase sigma-70 factor, ECF subfamily</fullName>
    </submittedName>
</protein>
<dbReference type="PANTHER" id="PTHR43133:SF8">
    <property type="entry name" value="RNA POLYMERASE SIGMA FACTOR HI_1459-RELATED"/>
    <property type="match status" value="1"/>
</dbReference>
<dbReference type="GO" id="GO:0003677">
    <property type="term" value="F:DNA binding"/>
    <property type="evidence" value="ECO:0007669"/>
    <property type="project" value="UniProtKB-KW"/>
</dbReference>
<dbReference type="GO" id="GO:0006352">
    <property type="term" value="P:DNA-templated transcription initiation"/>
    <property type="evidence" value="ECO:0007669"/>
    <property type="project" value="InterPro"/>
</dbReference>